<dbReference type="InterPro" id="IPR019185">
    <property type="entry name" value="Integral_membrane_SYS1-rel"/>
</dbReference>
<feature type="transmembrane region" description="Helical" evidence="9">
    <location>
        <begin position="117"/>
        <end position="134"/>
    </location>
</feature>
<dbReference type="PANTHER" id="PTHR12952">
    <property type="entry name" value="SYS1"/>
    <property type="match status" value="1"/>
</dbReference>
<evidence type="ECO:0000313" key="12">
    <source>
        <dbReference type="Proteomes" id="UP000663882"/>
    </source>
</evidence>
<evidence type="ECO:0000256" key="6">
    <source>
        <dbReference type="ARBA" id="ARBA00022989"/>
    </source>
</evidence>
<comment type="caution">
    <text evidence="10">The sequence shown here is derived from an EMBL/GenBank/DDBJ whole genome shotgun (WGS) entry which is preliminary data.</text>
</comment>
<comment type="subcellular location">
    <subcellularLocation>
        <location evidence="1">Golgi apparatus membrane</location>
        <topology evidence="1">Multi-pass membrane protein</topology>
    </subcellularLocation>
</comment>
<evidence type="ECO:0000313" key="11">
    <source>
        <dbReference type="EMBL" id="CAF3559879.1"/>
    </source>
</evidence>
<evidence type="ECO:0000256" key="2">
    <source>
        <dbReference type="ARBA" id="ARBA00008160"/>
    </source>
</evidence>
<accession>A0A813QRR6</accession>
<dbReference type="GO" id="GO:0000139">
    <property type="term" value="C:Golgi membrane"/>
    <property type="evidence" value="ECO:0007669"/>
    <property type="project" value="UniProtKB-SubCell"/>
</dbReference>
<dbReference type="GO" id="GO:0005829">
    <property type="term" value="C:cytosol"/>
    <property type="evidence" value="ECO:0007669"/>
    <property type="project" value="GOC"/>
</dbReference>
<feature type="transmembrane region" description="Helical" evidence="9">
    <location>
        <begin position="92"/>
        <end position="111"/>
    </location>
</feature>
<name>A0A813QRR6_9BILA</name>
<dbReference type="Proteomes" id="UP000663823">
    <property type="component" value="Unassembled WGS sequence"/>
</dbReference>
<keyword evidence="7" id="KW-0333">Golgi apparatus</keyword>
<keyword evidence="6 9" id="KW-1133">Transmembrane helix</keyword>
<reference evidence="10" key="1">
    <citation type="submission" date="2021-02" db="EMBL/GenBank/DDBJ databases">
        <authorList>
            <person name="Nowell W R."/>
        </authorList>
    </citation>
    <scope>NUCLEOTIDE SEQUENCE</scope>
</reference>
<feature type="transmembrane region" description="Helical" evidence="9">
    <location>
        <begin position="12"/>
        <end position="41"/>
    </location>
</feature>
<dbReference type="EMBL" id="CAJOAX010000294">
    <property type="protein sequence ID" value="CAF3559879.1"/>
    <property type="molecule type" value="Genomic_DNA"/>
</dbReference>
<keyword evidence="8 9" id="KW-0472">Membrane</keyword>
<evidence type="ECO:0000256" key="9">
    <source>
        <dbReference type="SAM" id="Phobius"/>
    </source>
</evidence>
<evidence type="ECO:0000256" key="4">
    <source>
        <dbReference type="ARBA" id="ARBA00022692"/>
    </source>
</evidence>
<proteinExistence type="inferred from homology"/>
<evidence type="ECO:0000256" key="8">
    <source>
        <dbReference type="ARBA" id="ARBA00023136"/>
    </source>
</evidence>
<dbReference type="PANTHER" id="PTHR12952:SF0">
    <property type="entry name" value="PROTEIN SYS1 HOMOLOG"/>
    <property type="match status" value="1"/>
</dbReference>
<keyword evidence="5" id="KW-0653">Protein transport</keyword>
<evidence type="ECO:0000256" key="5">
    <source>
        <dbReference type="ARBA" id="ARBA00022927"/>
    </source>
</evidence>
<organism evidence="10 12">
    <name type="scientific">Rotaria sordida</name>
    <dbReference type="NCBI Taxonomy" id="392033"/>
    <lineage>
        <taxon>Eukaryota</taxon>
        <taxon>Metazoa</taxon>
        <taxon>Spiralia</taxon>
        <taxon>Gnathifera</taxon>
        <taxon>Rotifera</taxon>
        <taxon>Eurotatoria</taxon>
        <taxon>Bdelloidea</taxon>
        <taxon>Philodinida</taxon>
        <taxon>Philodinidae</taxon>
        <taxon>Rotaria</taxon>
    </lineage>
</organism>
<keyword evidence="3" id="KW-0813">Transport</keyword>
<dbReference type="Pfam" id="PF09801">
    <property type="entry name" value="SYS1"/>
    <property type="match status" value="1"/>
</dbReference>
<sequence length="154" mass="18311">MMSGFRNQRWDPWLIISQIIAVQTLYYLGLGFLIFFITFAINQVPTLDYIFSYDTLQLSSWNGRFFCTIFLVNALTGALAIFYFVGRYKQCLDFSITIHFYHFIACCIYNYHYPNIFSWYVIQFLSIIIMTILSERFSKKYELQNIPLTSRADL</sequence>
<dbReference type="GO" id="GO:0034067">
    <property type="term" value="P:protein localization to Golgi apparatus"/>
    <property type="evidence" value="ECO:0007669"/>
    <property type="project" value="TreeGrafter"/>
</dbReference>
<dbReference type="AlphaFoldDB" id="A0A813QRR6"/>
<protein>
    <recommendedName>
        <fullName evidence="13">Protein SYS1 homolog</fullName>
    </recommendedName>
</protein>
<evidence type="ECO:0000256" key="7">
    <source>
        <dbReference type="ARBA" id="ARBA00023034"/>
    </source>
</evidence>
<dbReference type="EMBL" id="CAJNOO010000050">
    <property type="protein sequence ID" value="CAF0770780.1"/>
    <property type="molecule type" value="Genomic_DNA"/>
</dbReference>
<evidence type="ECO:0000256" key="1">
    <source>
        <dbReference type="ARBA" id="ARBA00004653"/>
    </source>
</evidence>
<feature type="transmembrane region" description="Helical" evidence="9">
    <location>
        <begin position="61"/>
        <end position="85"/>
    </location>
</feature>
<comment type="similarity">
    <text evidence="2">Belongs to the SYS1 family.</text>
</comment>
<evidence type="ECO:0000256" key="3">
    <source>
        <dbReference type="ARBA" id="ARBA00022448"/>
    </source>
</evidence>
<keyword evidence="4 9" id="KW-0812">Transmembrane</keyword>
<dbReference type="OrthoDB" id="542931at2759"/>
<evidence type="ECO:0008006" key="13">
    <source>
        <dbReference type="Google" id="ProtNLM"/>
    </source>
</evidence>
<dbReference type="GO" id="GO:0043001">
    <property type="term" value="P:Golgi to plasma membrane protein transport"/>
    <property type="evidence" value="ECO:0007669"/>
    <property type="project" value="TreeGrafter"/>
</dbReference>
<dbReference type="GO" id="GO:0006895">
    <property type="term" value="P:Golgi to endosome transport"/>
    <property type="evidence" value="ECO:0007669"/>
    <property type="project" value="TreeGrafter"/>
</dbReference>
<gene>
    <name evidence="11" type="ORF">OTI717_LOCUS4745</name>
    <name evidence="10" type="ORF">RFH988_LOCUS2354</name>
</gene>
<dbReference type="GO" id="GO:0005802">
    <property type="term" value="C:trans-Golgi network"/>
    <property type="evidence" value="ECO:0007669"/>
    <property type="project" value="TreeGrafter"/>
</dbReference>
<dbReference type="Proteomes" id="UP000663882">
    <property type="component" value="Unassembled WGS sequence"/>
</dbReference>
<evidence type="ECO:0000313" key="10">
    <source>
        <dbReference type="EMBL" id="CAF0770780.1"/>
    </source>
</evidence>